<dbReference type="EMBL" id="JAVDUI010000001">
    <property type="protein sequence ID" value="MDR6892089.1"/>
    <property type="molecule type" value="Genomic_DNA"/>
</dbReference>
<dbReference type="SMART" id="SM00855">
    <property type="entry name" value="PGAM"/>
    <property type="match status" value="1"/>
</dbReference>
<dbReference type="InterPro" id="IPR029033">
    <property type="entry name" value="His_PPase_superfam"/>
</dbReference>
<evidence type="ECO:0000313" key="3">
    <source>
        <dbReference type="Proteomes" id="UP001247307"/>
    </source>
</evidence>
<evidence type="ECO:0000256" key="1">
    <source>
        <dbReference type="PIRSR" id="PIRSR613078-2"/>
    </source>
</evidence>
<feature type="binding site" evidence="1">
    <location>
        <position position="77"/>
    </location>
    <ligand>
        <name>substrate</name>
    </ligand>
</feature>
<dbReference type="AlphaFoldDB" id="A0AAE4C728"/>
<keyword evidence="2" id="KW-0413">Isomerase</keyword>
<dbReference type="GO" id="GO:0070297">
    <property type="term" value="P:regulation of phosphorelay signal transduction system"/>
    <property type="evidence" value="ECO:0007669"/>
    <property type="project" value="TreeGrafter"/>
</dbReference>
<evidence type="ECO:0000313" key="2">
    <source>
        <dbReference type="EMBL" id="MDR6892089.1"/>
    </source>
</evidence>
<reference evidence="2" key="1">
    <citation type="submission" date="2023-07" db="EMBL/GenBank/DDBJ databases">
        <title>Sequencing the genomes of 1000 actinobacteria strains.</title>
        <authorList>
            <person name="Klenk H.-P."/>
        </authorList>
    </citation>
    <scope>NUCLEOTIDE SEQUENCE</scope>
    <source>
        <strain evidence="2">DSM 13988</strain>
    </source>
</reference>
<dbReference type="InterPro" id="IPR050275">
    <property type="entry name" value="PGM_Phosphatase"/>
</dbReference>
<dbReference type="Proteomes" id="UP001247307">
    <property type="component" value="Unassembled WGS sequence"/>
</dbReference>
<dbReference type="Pfam" id="PF00300">
    <property type="entry name" value="His_Phos_1"/>
    <property type="match status" value="1"/>
</dbReference>
<organism evidence="2 3">
    <name type="scientific">Falsarthrobacter nasiphocae</name>
    <dbReference type="NCBI Taxonomy" id="189863"/>
    <lineage>
        <taxon>Bacteria</taxon>
        <taxon>Bacillati</taxon>
        <taxon>Actinomycetota</taxon>
        <taxon>Actinomycetes</taxon>
        <taxon>Micrococcales</taxon>
        <taxon>Micrococcaceae</taxon>
        <taxon>Falsarthrobacter</taxon>
    </lineage>
</organism>
<accession>A0AAE4C728</accession>
<gene>
    <name evidence="2" type="ORF">J2S35_001029</name>
</gene>
<dbReference type="GO" id="GO:0004619">
    <property type="term" value="F:phosphoglycerate mutase activity"/>
    <property type="evidence" value="ECO:0007669"/>
    <property type="project" value="UniProtKB-EC"/>
</dbReference>
<dbReference type="RefSeq" id="WP_309850623.1">
    <property type="nucleotide sequence ID" value="NZ_BAAAIU010000005.1"/>
</dbReference>
<comment type="caution">
    <text evidence="2">The sequence shown here is derived from an EMBL/GenBank/DDBJ whole genome shotgun (WGS) entry which is preliminary data.</text>
</comment>
<sequence length="207" mass="22456">MTTPTAEPASSAATPPVLPTLWLLRHGETEWSASGQYTGRTDLELTEHGREQAAAAGERLAERGVTFDLVMSSPRRRARETAALAGLGTPEIVDDAQEWDYGDYEGLCSADLRLKDPSYVLWDSGVPNGETLAEVGARADRIVERVRRELAGGGSAILVSHGHFSRILAARWLGLDPIHGRNFLLGTARLCELGWDKRDPAVVGWGL</sequence>
<dbReference type="PANTHER" id="PTHR48100">
    <property type="entry name" value="BROAD-SPECIFICITY PHOSPHATASE YOR283W-RELATED"/>
    <property type="match status" value="1"/>
</dbReference>
<dbReference type="Gene3D" id="3.40.50.1240">
    <property type="entry name" value="Phosphoglycerate mutase-like"/>
    <property type="match status" value="1"/>
</dbReference>
<dbReference type="EC" id="5.4.2.12" evidence="2"/>
<protein>
    <submittedName>
        <fullName evidence="2">Phosphoglycerate mutase</fullName>
        <ecNumber evidence="2">5.4.2.12</ecNumber>
    </submittedName>
</protein>
<keyword evidence="3" id="KW-1185">Reference proteome</keyword>
<name>A0AAE4C728_9MICC</name>
<feature type="binding site" evidence="1">
    <location>
        <begin position="38"/>
        <end position="39"/>
    </location>
    <ligand>
        <name>substrate</name>
    </ligand>
</feature>
<dbReference type="PANTHER" id="PTHR48100:SF15">
    <property type="entry name" value="SEDOHEPTULOSE 1,7-BISPHOSPHATASE"/>
    <property type="match status" value="1"/>
</dbReference>
<dbReference type="CDD" id="cd07067">
    <property type="entry name" value="HP_PGM_like"/>
    <property type="match status" value="1"/>
</dbReference>
<dbReference type="GO" id="GO:0101006">
    <property type="term" value="F:protein histidine phosphatase activity"/>
    <property type="evidence" value="ECO:0007669"/>
    <property type="project" value="TreeGrafter"/>
</dbReference>
<dbReference type="SUPFAM" id="SSF53254">
    <property type="entry name" value="Phosphoglycerate mutase-like"/>
    <property type="match status" value="1"/>
</dbReference>
<dbReference type="InterPro" id="IPR013078">
    <property type="entry name" value="His_Pase_superF_clade-1"/>
</dbReference>
<proteinExistence type="predicted"/>